<evidence type="ECO:0000313" key="7">
    <source>
        <dbReference type="Proteomes" id="UP000184609"/>
    </source>
</evidence>
<dbReference type="PROSITE" id="PS51007">
    <property type="entry name" value="CYTC"/>
    <property type="match status" value="1"/>
</dbReference>
<accession>A0A1M7ZK47</accession>
<dbReference type="RefSeq" id="WP_073573549.1">
    <property type="nucleotide sequence ID" value="NZ_FRXN01000007.1"/>
</dbReference>
<dbReference type="EMBL" id="FRXN01000007">
    <property type="protein sequence ID" value="SHO65261.1"/>
    <property type="molecule type" value="Genomic_DNA"/>
</dbReference>
<name>A0A1M7ZK47_9BACT</name>
<dbReference type="STRING" id="1073327.SAMN04488108_3945"/>
<dbReference type="GO" id="GO:0020037">
    <property type="term" value="F:heme binding"/>
    <property type="evidence" value="ECO:0007669"/>
    <property type="project" value="InterPro"/>
</dbReference>
<dbReference type="GO" id="GO:0009055">
    <property type="term" value="F:electron transfer activity"/>
    <property type="evidence" value="ECO:0007669"/>
    <property type="project" value="InterPro"/>
</dbReference>
<evidence type="ECO:0000256" key="2">
    <source>
        <dbReference type="ARBA" id="ARBA00022723"/>
    </source>
</evidence>
<feature type="domain" description="Cytochrome c" evidence="5">
    <location>
        <begin position="38"/>
        <end position="127"/>
    </location>
</feature>
<dbReference type="Proteomes" id="UP000184609">
    <property type="component" value="Unassembled WGS sequence"/>
</dbReference>
<dbReference type="SUPFAM" id="SSF46626">
    <property type="entry name" value="Cytochrome c"/>
    <property type="match status" value="1"/>
</dbReference>
<keyword evidence="3 4" id="KW-0408">Iron</keyword>
<dbReference type="GO" id="GO:0046872">
    <property type="term" value="F:metal ion binding"/>
    <property type="evidence" value="ECO:0007669"/>
    <property type="project" value="UniProtKB-KW"/>
</dbReference>
<protein>
    <submittedName>
        <fullName evidence="6">Cytochrome c</fullName>
    </submittedName>
</protein>
<dbReference type="PROSITE" id="PS51257">
    <property type="entry name" value="PROKAR_LIPOPROTEIN"/>
    <property type="match status" value="1"/>
</dbReference>
<dbReference type="PANTHER" id="PTHR35008">
    <property type="entry name" value="BLL4482 PROTEIN-RELATED"/>
    <property type="match status" value="1"/>
</dbReference>
<dbReference type="PANTHER" id="PTHR35008:SF8">
    <property type="entry name" value="ALCOHOL DEHYDROGENASE CYTOCHROME C SUBUNIT"/>
    <property type="match status" value="1"/>
</dbReference>
<keyword evidence="1 4" id="KW-0349">Heme</keyword>
<evidence type="ECO:0000259" key="5">
    <source>
        <dbReference type="PROSITE" id="PS51007"/>
    </source>
</evidence>
<reference evidence="7" key="1">
    <citation type="submission" date="2016-12" db="EMBL/GenBank/DDBJ databases">
        <authorList>
            <person name="Varghese N."/>
            <person name="Submissions S."/>
        </authorList>
    </citation>
    <scope>NUCLEOTIDE SEQUENCE [LARGE SCALE GENOMIC DNA]</scope>
    <source>
        <strain evidence="7">DSM 25035</strain>
    </source>
</reference>
<evidence type="ECO:0000256" key="4">
    <source>
        <dbReference type="PROSITE-ProRule" id="PRU00433"/>
    </source>
</evidence>
<evidence type="ECO:0000313" key="6">
    <source>
        <dbReference type="EMBL" id="SHO65261.1"/>
    </source>
</evidence>
<dbReference type="InterPro" id="IPR036909">
    <property type="entry name" value="Cyt_c-like_dom_sf"/>
</dbReference>
<evidence type="ECO:0000256" key="1">
    <source>
        <dbReference type="ARBA" id="ARBA00022617"/>
    </source>
</evidence>
<gene>
    <name evidence="6" type="ORF">SAMN04488108_3945</name>
</gene>
<dbReference type="Pfam" id="PF00034">
    <property type="entry name" value="Cytochrom_C"/>
    <property type="match status" value="1"/>
</dbReference>
<keyword evidence="7" id="KW-1185">Reference proteome</keyword>
<sequence>MRWIPAAILCLTFGFSCAPKSTNEENALAQISDPEIMKYAVDGKRLYENHCGNCHQNDGKGLGKLIPPLREADYFKESVHRSIWIMKHGQKGEITVNGQVYNQDMPSSPQLTPLEIAQISTYVFNIWGMDEGIITSSDVEKYLRERPVNY</sequence>
<organism evidence="6 7">
    <name type="scientific">Algoriphagus zhangzhouensis</name>
    <dbReference type="NCBI Taxonomy" id="1073327"/>
    <lineage>
        <taxon>Bacteria</taxon>
        <taxon>Pseudomonadati</taxon>
        <taxon>Bacteroidota</taxon>
        <taxon>Cytophagia</taxon>
        <taxon>Cytophagales</taxon>
        <taxon>Cyclobacteriaceae</taxon>
        <taxon>Algoriphagus</taxon>
    </lineage>
</organism>
<dbReference type="Gene3D" id="1.10.760.10">
    <property type="entry name" value="Cytochrome c-like domain"/>
    <property type="match status" value="1"/>
</dbReference>
<dbReference type="AlphaFoldDB" id="A0A1M7ZK47"/>
<dbReference type="OrthoDB" id="9811395at2"/>
<keyword evidence="2 4" id="KW-0479">Metal-binding</keyword>
<dbReference type="InterPro" id="IPR009056">
    <property type="entry name" value="Cyt_c-like_dom"/>
</dbReference>
<dbReference type="InterPro" id="IPR051459">
    <property type="entry name" value="Cytochrome_c-type_DH"/>
</dbReference>
<proteinExistence type="predicted"/>
<evidence type="ECO:0000256" key="3">
    <source>
        <dbReference type="ARBA" id="ARBA00023004"/>
    </source>
</evidence>